<evidence type="ECO:0000313" key="1">
    <source>
        <dbReference type="EMBL" id="GAA6269614.1"/>
    </source>
</evidence>
<comment type="caution">
    <text evidence="1">The sequence shown here is derived from an EMBL/GenBank/DDBJ whole genome shotgun (WGS) entry which is preliminary data.</text>
</comment>
<organism evidence="1 2">
    <name type="scientific">Enterocloster alcoholdehydrogenati</name>
    <dbReference type="NCBI Taxonomy" id="2547410"/>
    <lineage>
        <taxon>Bacteria</taxon>
        <taxon>Bacillati</taxon>
        <taxon>Bacillota</taxon>
        <taxon>Clostridia</taxon>
        <taxon>Lachnospirales</taxon>
        <taxon>Lachnospiraceae</taxon>
        <taxon>Enterocloster</taxon>
    </lineage>
</organism>
<reference evidence="1 2" key="1">
    <citation type="submission" date="2024-04" db="EMBL/GenBank/DDBJ databases">
        <title>Defined microbial consortia suppress multidrug-resistant proinflammatory Enterobacteriaceae via ecological control.</title>
        <authorList>
            <person name="Furuichi M."/>
            <person name="Kawaguchi T."/>
            <person name="Pust M."/>
            <person name="Yasuma K."/>
            <person name="Plichta D."/>
            <person name="Hasegawa N."/>
            <person name="Ohya T."/>
            <person name="Bhattarai S."/>
            <person name="Sasajima S."/>
            <person name="Aoto Y."/>
            <person name="Tuganbaev T."/>
            <person name="Yaginuma M."/>
            <person name="Ueda M."/>
            <person name="Okahashi N."/>
            <person name="Amafuji K."/>
            <person name="Kiridooshi Y."/>
            <person name="Sugita K."/>
            <person name="Strazar M."/>
            <person name="Skelly A."/>
            <person name="Suda W."/>
            <person name="Hattori M."/>
            <person name="Nakamoto N."/>
            <person name="Caballero S."/>
            <person name="Norman J."/>
            <person name="Olle B."/>
            <person name="Tanoue T."/>
            <person name="Arita M."/>
            <person name="Bucci V."/>
            <person name="Atarashi K."/>
            <person name="Xavier R."/>
            <person name="Honda K."/>
        </authorList>
    </citation>
    <scope>NUCLEOTIDE SEQUENCE [LARGE SCALE GENOMIC DNA]</scope>
    <source>
        <strain evidence="2">f13</strain>
    </source>
</reference>
<dbReference type="Proteomes" id="UP001600894">
    <property type="component" value="Unassembled WGS sequence"/>
</dbReference>
<dbReference type="RefSeq" id="WP_176255928.1">
    <property type="nucleotide sequence ID" value="NZ_BAABXL010000001.1"/>
</dbReference>
<evidence type="ECO:0000313" key="2">
    <source>
        <dbReference type="Proteomes" id="UP001600894"/>
    </source>
</evidence>
<dbReference type="EMBL" id="BAABXL010000001">
    <property type="protein sequence ID" value="GAA6269614.1"/>
    <property type="molecule type" value="Genomic_DNA"/>
</dbReference>
<protein>
    <submittedName>
        <fullName evidence="1">Uncharacterized protein</fullName>
    </submittedName>
</protein>
<proteinExistence type="predicted"/>
<sequence length="115" mass="13220">MISSQRNFEIIQKKKEGATLAMLAKEYHLSRERIRLICNNDNFCKYPYQELIKLGATSKTALNVCKIFENANVKSRDDLEKLSLSQIETLPGASYRSQAMVYIAILYNLVKNDLK</sequence>
<gene>
    <name evidence="1" type="ORF">F130042H8_26740</name>
</gene>
<name>A0ABQ0B018_9FIRM</name>
<keyword evidence="2" id="KW-1185">Reference proteome</keyword>
<accession>A0ABQ0B018</accession>